<evidence type="ECO:0000313" key="3">
    <source>
        <dbReference type="Proteomes" id="UP000008810"/>
    </source>
</evidence>
<dbReference type="Proteomes" id="UP000008810">
    <property type="component" value="Chromosome 3"/>
</dbReference>
<reference evidence="1 2" key="1">
    <citation type="journal article" date="2010" name="Nature">
        <title>Genome sequencing and analysis of the model grass Brachypodium distachyon.</title>
        <authorList>
            <consortium name="International Brachypodium Initiative"/>
        </authorList>
    </citation>
    <scope>NUCLEOTIDE SEQUENCE [LARGE SCALE GENOMIC DNA]</scope>
    <source>
        <strain evidence="1 2">Bd21</strain>
    </source>
</reference>
<dbReference type="EnsemblPlants" id="KQJ96066">
    <property type="protein sequence ID" value="KQJ96066"/>
    <property type="gene ID" value="BRADI_3g20725v3"/>
</dbReference>
<accession>A0A0Q3HRE3</accession>
<keyword evidence="3" id="KW-1185">Reference proteome</keyword>
<name>A0A0Q3HRE3_BRADI</name>
<sequence>MPRRHGAYMHVAGGGREGYTKAPASLNPALLATTISVGHIDHGVRASSTEHGVPICFCKFFPMVRSPLSFLFPLFFAPNFLCKTSSPNSSMSCPSLWWCRSSVFPWAESYVIRKFVMVLCDSEQSSVMHIWWGLLI</sequence>
<dbReference type="EMBL" id="CM000882">
    <property type="protein sequence ID" value="KQJ96066.1"/>
    <property type="molecule type" value="Genomic_DNA"/>
</dbReference>
<dbReference type="Gramene" id="KQJ96066">
    <property type="protein sequence ID" value="KQJ96066"/>
    <property type="gene ID" value="BRADI_3g20725v3"/>
</dbReference>
<evidence type="ECO:0000313" key="2">
    <source>
        <dbReference type="EnsemblPlants" id="KQJ96066"/>
    </source>
</evidence>
<protein>
    <submittedName>
        <fullName evidence="1 2">Uncharacterized protein</fullName>
    </submittedName>
</protein>
<gene>
    <name evidence="1" type="ORF">BRADI_3g20725v3</name>
</gene>
<proteinExistence type="predicted"/>
<evidence type="ECO:0000313" key="1">
    <source>
        <dbReference type="EMBL" id="KQJ96066.1"/>
    </source>
</evidence>
<dbReference type="InParanoid" id="A0A0Q3HRE3"/>
<reference evidence="1" key="2">
    <citation type="submission" date="2017-06" db="EMBL/GenBank/DDBJ databases">
        <title>WGS assembly of Brachypodium distachyon.</title>
        <authorList>
            <consortium name="The International Brachypodium Initiative"/>
            <person name="Lucas S."/>
            <person name="Harmon-Smith M."/>
            <person name="Lail K."/>
            <person name="Tice H."/>
            <person name="Grimwood J."/>
            <person name="Bruce D."/>
            <person name="Barry K."/>
            <person name="Shu S."/>
            <person name="Lindquist E."/>
            <person name="Wang M."/>
            <person name="Pitluck S."/>
            <person name="Vogel J.P."/>
            <person name="Garvin D.F."/>
            <person name="Mockler T.C."/>
            <person name="Schmutz J."/>
            <person name="Rokhsar D."/>
            <person name="Bevan M.W."/>
        </authorList>
    </citation>
    <scope>NUCLEOTIDE SEQUENCE</scope>
    <source>
        <strain evidence="1">Bd21</strain>
    </source>
</reference>
<dbReference type="AlphaFoldDB" id="A0A0Q3HRE3"/>
<organism evidence="1">
    <name type="scientific">Brachypodium distachyon</name>
    <name type="common">Purple false brome</name>
    <name type="synonym">Trachynia distachya</name>
    <dbReference type="NCBI Taxonomy" id="15368"/>
    <lineage>
        <taxon>Eukaryota</taxon>
        <taxon>Viridiplantae</taxon>
        <taxon>Streptophyta</taxon>
        <taxon>Embryophyta</taxon>
        <taxon>Tracheophyta</taxon>
        <taxon>Spermatophyta</taxon>
        <taxon>Magnoliopsida</taxon>
        <taxon>Liliopsida</taxon>
        <taxon>Poales</taxon>
        <taxon>Poaceae</taxon>
        <taxon>BOP clade</taxon>
        <taxon>Pooideae</taxon>
        <taxon>Stipodae</taxon>
        <taxon>Brachypodieae</taxon>
        <taxon>Brachypodium</taxon>
    </lineage>
</organism>
<reference evidence="2" key="3">
    <citation type="submission" date="2018-08" db="UniProtKB">
        <authorList>
            <consortium name="EnsemblPlants"/>
        </authorList>
    </citation>
    <scope>IDENTIFICATION</scope>
    <source>
        <strain evidence="2">cv. Bd21</strain>
    </source>
</reference>